<evidence type="ECO:0000256" key="1">
    <source>
        <dbReference type="SAM" id="MobiDB-lite"/>
    </source>
</evidence>
<feature type="region of interest" description="Disordered" evidence="1">
    <location>
        <begin position="28"/>
        <end position="50"/>
    </location>
</feature>
<organism evidence="2 3">
    <name type="scientific">Colocasia esculenta</name>
    <name type="common">Wild taro</name>
    <name type="synonym">Arum esculentum</name>
    <dbReference type="NCBI Taxonomy" id="4460"/>
    <lineage>
        <taxon>Eukaryota</taxon>
        <taxon>Viridiplantae</taxon>
        <taxon>Streptophyta</taxon>
        <taxon>Embryophyta</taxon>
        <taxon>Tracheophyta</taxon>
        <taxon>Spermatophyta</taxon>
        <taxon>Magnoliopsida</taxon>
        <taxon>Liliopsida</taxon>
        <taxon>Araceae</taxon>
        <taxon>Aroideae</taxon>
        <taxon>Colocasieae</taxon>
        <taxon>Colocasia</taxon>
    </lineage>
</organism>
<protein>
    <submittedName>
        <fullName evidence="2">Uncharacterized protein</fullName>
    </submittedName>
</protein>
<keyword evidence="3" id="KW-1185">Reference proteome</keyword>
<evidence type="ECO:0000313" key="2">
    <source>
        <dbReference type="EMBL" id="MQL73138.1"/>
    </source>
</evidence>
<accession>A0A843TN89</accession>
<evidence type="ECO:0000313" key="3">
    <source>
        <dbReference type="Proteomes" id="UP000652761"/>
    </source>
</evidence>
<dbReference type="AlphaFoldDB" id="A0A843TN89"/>
<proteinExistence type="predicted"/>
<dbReference type="Proteomes" id="UP000652761">
    <property type="component" value="Unassembled WGS sequence"/>
</dbReference>
<sequence length="89" mass="9856">MKYKYKHKNNSATEAPRMQIQILAKSSFNQGSRNSSKLGTPQMGHDGETPPTILILKRLEGLPPPTKKGTFPLSFYCAASRKGRGVRPL</sequence>
<feature type="compositionally biased region" description="Polar residues" evidence="1">
    <location>
        <begin position="28"/>
        <end position="39"/>
    </location>
</feature>
<name>A0A843TN89_COLES</name>
<dbReference type="EMBL" id="NMUH01000155">
    <property type="protein sequence ID" value="MQL73138.1"/>
    <property type="molecule type" value="Genomic_DNA"/>
</dbReference>
<gene>
    <name evidence="2" type="ORF">Taro_005496</name>
</gene>
<reference evidence="2" key="1">
    <citation type="submission" date="2017-07" db="EMBL/GenBank/DDBJ databases">
        <title>Taro Niue Genome Assembly and Annotation.</title>
        <authorList>
            <person name="Atibalentja N."/>
            <person name="Keating K."/>
            <person name="Fields C.J."/>
        </authorList>
    </citation>
    <scope>NUCLEOTIDE SEQUENCE</scope>
    <source>
        <strain evidence="2">Niue_2</strain>
        <tissue evidence="2">Leaf</tissue>
    </source>
</reference>
<comment type="caution">
    <text evidence="2">The sequence shown here is derived from an EMBL/GenBank/DDBJ whole genome shotgun (WGS) entry which is preliminary data.</text>
</comment>